<accession>A0ABU8L0C6</accession>
<sequence length="80" mass="8062">MNRLALAAAAMLVATGGALAGSDHYGSDNANQPVAPVAGVDHAATGAVDDNTNMTRHKAADAKIKPGIDWPEPGQGIWGN</sequence>
<evidence type="ECO:0000256" key="2">
    <source>
        <dbReference type="SAM" id="SignalP"/>
    </source>
</evidence>
<dbReference type="Pfam" id="PF05079">
    <property type="entry name" value="DUF680"/>
    <property type="match status" value="1"/>
</dbReference>
<name>A0ABU8L0C6_9HYPH</name>
<evidence type="ECO:0000256" key="1">
    <source>
        <dbReference type="SAM" id="MobiDB-lite"/>
    </source>
</evidence>
<evidence type="ECO:0000313" key="3">
    <source>
        <dbReference type="EMBL" id="MEI9411419.1"/>
    </source>
</evidence>
<feature type="chain" id="PRO_5047338800" evidence="2">
    <location>
        <begin position="21"/>
        <end position="80"/>
    </location>
</feature>
<gene>
    <name evidence="3" type="ORF">O7A60_21990</name>
</gene>
<dbReference type="InterPro" id="IPR007771">
    <property type="entry name" value="DUF680"/>
</dbReference>
<feature type="region of interest" description="Disordered" evidence="1">
    <location>
        <begin position="22"/>
        <end position="80"/>
    </location>
</feature>
<evidence type="ECO:0000313" key="4">
    <source>
        <dbReference type="Proteomes" id="UP001387293"/>
    </source>
</evidence>
<proteinExistence type="predicted"/>
<comment type="caution">
    <text evidence="3">The sequence shown here is derived from an EMBL/GenBank/DDBJ whole genome shotgun (WGS) entry which is preliminary data.</text>
</comment>
<organism evidence="3 4">
    <name type="scientific">Mesorhizobium salmacidum</name>
    <dbReference type="NCBI Taxonomy" id="3015171"/>
    <lineage>
        <taxon>Bacteria</taxon>
        <taxon>Pseudomonadati</taxon>
        <taxon>Pseudomonadota</taxon>
        <taxon>Alphaproteobacteria</taxon>
        <taxon>Hyphomicrobiales</taxon>
        <taxon>Phyllobacteriaceae</taxon>
        <taxon>Mesorhizobium</taxon>
    </lineage>
</organism>
<feature type="signal peptide" evidence="2">
    <location>
        <begin position="1"/>
        <end position="20"/>
    </location>
</feature>
<reference evidence="3 4" key="1">
    <citation type="submission" date="2022-12" db="EMBL/GenBank/DDBJ databases">
        <authorList>
            <person name="Muema E."/>
        </authorList>
    </citation>
    <scope>NUCLEOTIDE SEQUENCE [LARGE SCALE GENOMIC DNA]</scope>
    <source>
        <strain evidence="4">1326</strain>
    </source>
</reference>
<dbReference type="EMBL" id="JAPYKS010000017">
    <property type="protein sequence ID" value="MEI9411419.1"/>
    <property type="molecule type" value="Genomic_DNA"/>
</dbReference>
<keyword evidence="2" id="KW-0732">Signal</keyword>
<protein>
    <submittedName>
        <fullName evidence="3">DUF680 domain-containing protein</fullName>
    </submittedName>
</protein>
<dbReference type="RefSeq" id="WP_337107982.1">
    <property type="nucleotide sequence ID" value="NZ_JAPYKS010000017.1"/>
</dbReference>
<keyword evidence="4" id="KW-1185">Reference proteome</keyword>
<dbReference type="Proteomes" id="UP001387293">
    <property type="component" value="Unassembled WGS sequence"/>
</dbReference>